<name>A0A0A9GF11_ARUDO</name>
<reference evidence="1" key="2">
    <citation type="journal article" date="2015" name="Data Brief">
        <title>Shoot transcriptome of the giant reed, Arundo donax.</title>
        <authorList>
            <person name="Barrero R.A."/>
            <person name="Guerrero F.D."/>
            <person name="Moolhuijzen P."/>
            <person name="Goolsby J.A."/>
            <person name="Tidwell J."/>
            <person name="Bellgard S.E."/>
            <person name="Bellgard M.I."/>
        </authorList>
    </citation>
    <scope>NUCLEOTIDE SEQUENCE</scope>
    <source>
        <tissue evidence="1">Shoot tissue taken approximately 20 cm above the soil surface</tissue>
    </source>
</reference>
<dbReference type="EMBL" id="GBRH01174226">
    <property type="protein sequence ID" value="JAE23670.1"/>
    <property type="molecule type" value="Transcribed_RNA"/>
</dbReference>
<organism evidence="1">
    <name type="scientific">Arundo donax</name>
    <name type="common">Giant reed</name>
    <name type="synonym">Donax arundinaceus</name>
    <dbReference type="NCBI Taxonomy" id="35708"/>
    <lineage>
        <taxon>Eukaryota</taxon>
        <taxon>Viridiplantae</taxon>
        <taxon>Streptophyta</taxon>
        <taxon>Embryophyta</taxon>
        <taxon>Tracheophyta</taxon>
        <taxon>Spermatophyta</taxon>
        <taxon>Magnoliopsida</taxon>
        <taxon>Liliopsida</taxon>
        <taxon>Poales</taxon>
        <taxon>Poaceae</taxon>
        <taxon>PACMAD clade</taxon>
        <taxon>Arundinoideae</taxon>
        <taxon>Arundineae</taxon>
        <taxon>Arundo</taxon>
    </lineage>
</organism>
<protein>
    <submittedName>
        <fullName evidence="1">Uncharacterized protein</fullName>
    </submittedName>
</protein>
<evidence type="ECO:0000313" key="1">
    <source>
        <dbReference type="EMBL" id="JAE23670.1"/>
    </source>
</evidence>
<proteinExistence type="predicted"/>
<dbReference type="AlphaFoldDB" id="A0A0A9GF11"/>
<reference evidence="1" key="1">
    <citation type="submission" date="2014-09" db="EMBL/GenBank/DDBJ databases">
        <authorList>
            <person name="Magalhaes I.L.F."/>
            <person name="Oliveira U."/>
            <person name="Santos F.R."/>
            <person name="Vidigal T.H.D.A."/>
            <person name="Brescovit A.D."/>
            <person name="Santos A.J."/>
        </authorList>
    </citation>
    <scope>NUCLEOTIDE SEQUENCE</scope>
    <source>
        <tissue evidence="1">Shoot tissue taken approximately 20 cm above the soil surface</tissue>
    </source>
</reference>
<accession>A0A0A9GF11</accession>
<sequence>MHEKQRFLVVLMHLASRSGAFSCKWTKLSVFMAEQKDISSKVGVNRRRTKNKYHQLRPLEQHSSVGSKEMEKGKIELCAHMRERERVPSIF</sequence>